<dbReference type="Proteomes" id="UP000187074">
    <property type="component" value="Unassembled WGS sequence"/>
</dbReference>
<feature type="transmembrane region" description="Helical" evidence="3">
    <location>
        <begin position="378"/>
        <end position="404"/>
    </location>
</feature>
<accession>A0A1R1B092</accession>
<protein>
    <submittedName>
        <fullName evidence="4">Spore germination protein</fullName>
    </submittedName>
</protein>
<dbReference type="PIRSF" id="PIRSF005690">
    <property type="entry name" value="GerBA"/>
    <property type="match status" value="1"/>
</dbReference>
<gene>
    <name evidence="4" type="ORF">BK123_14870</name>
</gene>
<evidence type="ECO:0000313" key="4">
    <source>
        <dbReference type="EMBL" id="OME91927.1"/>
    </source>
</evidence>
<sequence>MTNKTTRDHVSQEKLPVSIAQFIENMKSRFGQSGDIIYRELIVGAIPTVMVYIEGMGDPRLLIEAIHADLPPFIEFPNQSPEVRMKMLKELTITMGKVGEASTFQEVEGKLLSGNTIIFMDGTSTSLYVGTEALKQRGVEEASSQSVVRGPREGFTESLRENTALVRRRIQSPRLRIEERTVGEHTNTLVAVMYVDGLYDIEVLDELRRRLDEIKLDSVLESNYIEEMIQDHRYSPFPTVYNSERPDVIASALLEGRIAIFVEGTPFVLVVPALFVQLFQSSEDYYQRWDFASLVRLLRYLCFGIALLTPSLYIAITTFHQEMLPTNLLTSLIGQREGVPFPAFIEALIMEITFEILREAGIRLPKSIGQSVSIVGTLVIGQAAVEAGLVSAAMVIVVSITAIANFALPSFNIGISVRILRFGLMGIAASFGLYGMIIGMIIIGLHLCSLQSMGVPYMSSFAPIRWRSQKDALLRMSRHSMKKYVTKSKP</sequence>
<dbReference type="Pfam" id="PF03323">
    <property type="entry name" value="GerA"/>
    <property type="match status" value="1"/>
</dbReference>
<dbReference type="RefSeq" id="WP_076323191.1">
    <property type="nucleotide sequence ID" value="NZ_MRTF01000005.1"/>
</dbReference>
<evidence type="ECO:0000256" key="2">
    <source>
        <dbReference type="ARBA" id="ARBA00023136"/>
    </source>
</evidence>
<dbReference type="OrthoDB" id="1726708at2"/>
<dbReference type="GO" id="GO:0009847">
    <property type="term" value="P:spore germination"/>
    <property type="evidence" value="ECO:0007669"/>
    <property type="project" value="InterPro"/>
</dbReference>
<dbReference type="InterPro" id="IPR050768">
    <property type="entry name" value="UPF0353/GerABKA_families"/>
</dbReference>
<keyword evidence="2 3" id="KW-0472">Membrane</keyword>
<evidence type="ECO:0000256" key="3">
    <source>
        <dbReference type="SAM" id="Phobius"/>
    </source>
</evidence>
<keyword evidence="3" id="KW-1133">Transmembrane helix</keyword>
<reference evidence="4 5" key="1">
    <citation type="submission" date="2016-11" db="EMBL/GenBank/DDBJ databases">
        <title>Paenibacillus species isolates.</title>
        <authorList>
            <person name="Beno S.M."/>
        </authorList>
    </citation>
    <scope>NUCLEOTIDE SEQUENCE [LARGE SCALE GENOMIC DNA]</scope>
    <source>
        <strain evidence="4 5">FSL F4-0100</strain>
    </source>
</reference>
<dbReference type="PANTHER" id="PTHR22550">
    <property type="entry name" value="SPORE GERMINATION PROTEIN"/>
    <property type="match status" value="1"/>
</dbReference>
<dbReference type="EMBL" id="MRTF01000005">
    <property type="protein sequence ID" value="OME91927.1"/>
    <property type="molecule type" value="Genomic_DNA"/>
</dbReference>
<feature type="transmembrane region" description="Helical" evidence="3">
    <location>
        <begin position="424"/>
        <end position="448"/>
    </location>
</feature>
<keyword evidence="3" id="KW-0812">Transmembrane</keyword>
<dbReference type="STRING" id="1401.BK123_14870"/>
<dbReference type="InterPro" id="IPR004995">
    <property type="entry name" value="Spore_Ger"/>
</dbReference>
<comment type="caution">
    <text evidence="4">The sequence shown here is derived from an EMBL/GenBank/DDBJ whole genome shotgun (WGS) entry which is preliminary data.</text>
</comment>
<comment type="similarity">
    <text evidence="1">Belongs to the GerABKA family.</text>
</comment>
<feature type="transmembrane region" description="Helical" evidence="3">
    <location>
        <begin position="300"/>
        <end position="319"/>
    </location>
</feature>
<dbReference type="PANTHER" id="PTHR22550:SF5">
    <property type="entry name" value="LEUCINE ZIPPER PROTEIN 4"/>
    <property type="match status" value="1"/>
</dbReference>
<evidence type="ECO:0000256" key="1">
    <source>
        <dbReference type="ARBA" id="ARBA00005278"/>
    </source>
</evidence>
<dbReference type="GO" id="GO:0016020">
    <property type="term" value="C:membrane"/>
    <property type="evidence" value="ECO:0007669"/>
    <property type="project" value="InterPro"/>
</dbReference>
<evidence type="ECO:0000313" key="5">
    <source>
        <dbReference type="Proteomes" id="UP000187074"/>
    </source>
</evidence>
<dbReference type="AlphaFoldDB" id="A0A1R1B092"/>
<name>A0A1R1B092_PAELA</name>
<proteinExistence type="inferred from homology"/>
<organism evidence="4 5">
    <name type="scientific">Paenibacillus lautus</name>
    <name type="common">Bacillus lautus</name>
    <dbReference type="NCBI Taxonomy" id="1401"/>
    <lineage>
        <taxon>Bacteria</taxon>
        <taxon>Bacillati</taxon>
        <taxon>Bacillota</taxon>
        <taxon>Bacilli</taxon>
        <taxon>Bacillales</taxon>
        <taxon>Paenibacillaceae</taxon>
        <taxon>Paenibacillus</taxon>
    </lineage>
</organism>